<comment type="caution">
    <text evidence="1">The sequence shown here is derived from an EMBL/GenBank/DDBJ whole genome shotgun (WGS) entry which is preliminary data.</text>
</comment>
<dbReference type="Proteomes" id="UP001366060">
    <property type="component" value="Unassembled WGS sequence"/>
</dbReference>
<dbReference type="InterPro" id="IPR021241">
    <property type="entry name" value="CsiV"/>
</dbReference>
<protein>
    <submittedName>
        <fullName evidence="1">CsiV family protein</fullName>
    </submittedName>
</protein>
<reference evidence="1 2" key="1">
    <citation type="submission" date="2024-02" db="EMBL/GenBank/DDBJ databases">
        <title>Bacteria isolated from the canopy kelp, Nereocystis luetkeana.</title>
        <authorList>
            <person name="Pfister C.A."/>
            <person name="Younker I.T."/>
            <person name="Light S.H."/>
        </authorList>
    </citation>
    <scope>NUCLEOTIDE SEQUENCE [LARGE SCALE GENOMIC DNA]</scope>
    <source>
        <strain evidence="1 2">TI.2.07</strain>
    </source>
</reference>
<sequence>MNLRYILPLLIATTCSFNVQAGDRWFDVEIIVFKRNVDVKNTSEQLDQNNVYLKQRDRLEVIKAEPATSCLAGQPCLHKQNPVQITDNEMVKEGNRLILLKGLRLKEQLRRLNNHQLFTPLLHTAWRMPIQNKQDALPIHLFAGKNYALDMPQSARLGKATVTTSNDLDTAPEKLDVLASLQKNETLQDLYEIDGNFLIYVQRYLQIDAQLIVRTQTEKPVSSSVSVLATETPTVDTEATVQIVAQESVPKRTVRTEKVITETLFDQTRRLKSGEIHYLDHPLFGIIIQIRR</sequence>
<proteinExistence type="predicted"/>
<organism evidence="1 2">
    <name type="scientific">Psychromonas arctica</name>
    <dbReference type="NCBI Taxonomy" id="168275"/>
    <lineage>
        <taxon>Bacteria</taxon>
        <taxon>Pseudomonadati</taxon>
        <taxon>Pseudomonadota</taxon>
        <taxon>Gammaproteobacteria</taxon>
        <taxon>Alteromonadales</taxon>
        <taxon>Psychromonadaceae</taxon>
        <taxon>Psychromonas</taxon>
    </lineage>
</organism>
<dbReference type="EMBL" id="JBAKBA010000007">
    <property type="protein sequence ID" value="MEL0658434.1"/>
    <property type="molecule type" value="Genomic_DNA"/>
</dbReference>
<gene>
    <name evidence="1" type="ORF">V6255_04695</name>
</gene>
<keyword evidence="2" id="KW-1185">Reference proteome</keyword>
<name>A0ABU9H980_9GAMM</name>
<dbReference type="Pfam" id="PF10972">
    <property type="entry name" value="CsiV"/>
    <property type="match status" value="1"/>
</dbReference>
<dbReference type="RefSeq" id="WP_341627091.1">
    <property type="nucleotide sequence ID" value="NZ_JBAKBA010000007.1"/>
</dbReference>
<evidence type="ECO:0000313" key="2">
    <source>
        <dbReference type="Proteomes" id="UP001366060"/>
    </source>
</evidence>
<accession>A0ABU9H980</accession>
<evidence type="ECO:0000313" key="1">
    <source>
        <dbReference type="EMBL" id="MEL0658434.1"/>
    </source>
</evidence>